<comment type="caution">
    <text evidence="2">The sequence shown here is derived from an EMBL/GenBank/DDBJ whole genome shotgun (WGS) entry which is preliminary data.</text>
</comment>
<gene>
    <name evidence="2" type="ORF">SLEP1_g8458</name>
</gene>
<evidence type="ECO:0000313" key="2">
    <source>
        <dbReference type="EMBL" id="GKU95050.1"/>
    </source>
</evidence>
<accession>A0AAV5ICP6</accession>
<reference evidence="2 3" key="1">
    <citation type="journal article" date="2021" name="Commun. Biol.">
        <title>The genome of Shorea leprosula (Dipterocarpaceae) highlights the ecological relevance of drought in aseasonal tropical rainforests.</title>
        <authorList>
            <person name="Ng K.K.S."/>
            <person name="Kobayashi M.J."/>
            <person name="Fawcett J.A."/>
            <person name="Hatakeyama M."/>
            <person name="Paape T."/>
            <person name="Ng C.H."/>
            <person name="Ang C.C."/>
            <person name="Tnah L.H."/>
            <person name="Lee C.T."/>
            <person name="Nishiyama T."/>
            <person name="Sese J."/>
            <person name="O'Brien M.J."/>
            <person name="Copetti D."/>
            <person name="Mohd Noor M.I."/>
            <person name="Ong R.C."/>
            <person name="Putra M."/>
            <person name="Sireger I.Z."/>
            <person name="Indrioko S."/>
            <person name="Kosugi Y."/>
            <person name="Izuno A."/>
            <person name="Isagi Y."/>
            <person name="Lee S.L."/>
            <person name="Shimizu K.K."/>
        </authorList>
    </citation>
    <scope>NUCLEOTIDE SEQUENCE [LARGE SCALE GENOMIC DNA]</scope>
    <source>
        <strain evidence="2">214</strain>
    </source>
</reference>
<dbReference type="EMBL" id="BPVZ01000008">
    <property type="protein sequence ID" value="GKU95050.1"/>
    <property type="molecule type" value="Genomic_DNA"/>
</dbReference>
<protein>
    <submittedName>
        <fullName evidence="2">Uncharacterized protein</fullName>
    </submittedName>
</protein>
<proteinExistence type="predicted"/>
<keyword evidence="3" id="KW-1185">Reference proteome</keyword>
<feature type="region of interest" description="Disordered" evidence="1">
    <location>
        <begin position="137"/>
        <end position="161"/>
    </location>
</feature>
<dbReference type="AlphaFoldDB" id="A0AAV5ICP6"/>
<name>A0AAV5ICP6_9ROSI</name>
<evidence type="ECO:0000256" key="1">
    <source>
        <dbReference type="SAM" id="MobiDB-lite"/>
    </source>
</evidence>
<dbReference type="Proteomes" id="UP001054252">
    <property type="component" value="Unassembled WGS sequence"/>
</dbReference>
<evidence type="ECO:0000313" key="3">
    <source>
        <dbReference type="Proteomes" id="UP001054252"/>
    </source>
</evidence>
<organism evidence="2 3">
    <name type="scientific">Rubroshorea leprosula</name>
    <dbReference type="NCBI Taxonomy" id="152421"/>
    <lineage>
        <taxon>Eukaryota</taxon>
        <taxon>Viridiplantae</taxon>
        <taxon>Streptophyta</taxon>
        <taxon>Embryophyta</taxon>
        <taxon>Tracheophyta</taxon>
        <taxon>Spermatophyta</taxon>
        <taxon>Magnoliopsida</taxon>
        <taxon>eudicotyledons</taxon>
        <taxon>Gunneridae</taxon>
        <taxon>Pentapetalae</taxon>
        <taxon>rosids</taxon>
        <taxon>malvids</taxon>
        <taxon>Malvales</taxon>
        <taxon>Dipterocarpaceae</taxon>
        <taxon>Rubroshorea</taxon>
    </lineage>
</organism>
<dbReference type="PANTHER" id="PTHR33237:SF46">
    <property type="entry name" value="OS01G0606100 PROTEIN"/>
    <property type="match status" value="1"/>
</dbReference>
<sequence length="161" mass="18063">MMSPEPDNTPMKHLMIGFVVSFMGLCSKQAKRVSKKLKTMPSDITGSPRFHFHLPPNSPLRTVKPKKLLSSISNKAITFVHRKKKVGDGGDDEFEEEFGDGGVWQRAILMGDRCQPLNFSGVIYYDCNGKRLDELPVRSPRASPLPGYLTQRQARKAELSD</sequence>
<dbReference type="PANTHER" id="PTHR33237">
    <property type="entry name" value="F2P16.13 PROTEIN-RELATED"/>
    <property type="match status" value="1"/>
</dbReference>